<evidence type="ECO:0000256" key="9">
    <source>
        <dbReference type="SAM" id="MobiDB-lite"/>
    </source>
</evidence>
<protein>
    <recommendedName>
        <fullName evidence="2">DNA (cytosine-5-)-methyltransferase</fullName>
        <ecNumber evidence="2">2.1.1.37</ecNumber>
    </recommendedName>
</protein>
<dbReference type="InterPro" id="IPR050390">
    <property type="entry name" value="C5-Methyltransferase"/>
</dbReference>
<accession>A0A6A6RYQ4</accession>
<feature type="active site" evidence="8">
    <location>
        <position position="748"/>
    </location>
</feature>
<dbReference type="PANTHER" id="PTHR10629">
    <property type="entry name" value="CYTOSINE-SPECIFIC METHYLTRANSFERASE"/>
    <property type="match status" value="1"/>
</dbReference>
<dbReference type="GO" id="GO:0003682">
    <property type="term" value="F:chromatin binding"/>
    <property type="evidence" value="ECO:0007669"/>
    <property type="project" value="InterPro"/>
</dbReference>
<dbReference type="InterPro" id="IPR057215">
    <property type="entry name" value="DUF7893"/>
</dbReference>
<organism evidence="11 12">
    <name type="scientific">Massarina eburnea CBS 473.64</name>
    <dbReference type="NCBI Taxonomy" id="1395130"/>
    <lineage>
        <taxon>Eukaryota</taxon>
        <taxon>Fungi</taxon>
        <taxon>Dikarya</taxon>
        <taxon>Ascomycota</taxon>
        <taxon>Pezizomycotina</taxon>
        <taxon>Dothideomycetes</taxon>
        <taxon>Pleosporomycetidae</taxon>
        <taxon>Pleosporales</taxon>
        <taxon>Massarineae</taxon>
        <taxon>Massarinaceae</taxon>
        <taxon>Massarina</taxon>
    </lineage>
</organism>
<dbReference type="Pfam" id="PF00145">
    <property type="entry name" value="DNA_methylase"/>
    <property type="match status" value="1"/>
</dbReference>
<dbReference type="GO" id="GO:0003886">
    <property type="term" value="F:DNA (cytosine-5-)-methyltransferase activity"/>
    <property type="evidence" value="ECO:0007669"/>
    <property type="project" value="UniProtKB-EC"/>
</dbReference>
<evidence type="ECO:0000313" key="12">
    <source>
        <dbReference type="Proteomes" id="UP000799753"/>
    </source>
</evidence>
<dbReference type="InterPro" id="IPR029063">
    <property type="entry name" value="SAM-dependent_MTases_sf"/>
</dbReference>
<evidence type="ECO:0000256" key="2">
    <source>
        <dbReference type="ARBA" id="ARBA00011975"/>
    </source>
</evidence>
<dbReference type="Gene3D" id="3.90.120.10">
    <property type="entry name" value="DNA Methylase, subunit A, domain 2"/>
    <property type="match status" value="1"/>
</dbReference>
<keyword evidence="6" id="KW-0238">DNA-binding</keyword>
<reference evidence="11" key="1">
    <citation type="journal article" date="2020" name="Stud. Mycol.">
        <title>101 Dothideomycetes genomes: a test case for predicting lifestyles and emergence of pathogens.</title>
        <authorList>
            <person name="Haridas S."/>
            <person name="Albert R."/>
            <person name="Binder M."/>
            <person name="Bloem J."/>
            <person name="Labutti K."/>
            <person name="Salamov A."/>
            <person name="Andreopoulos B."/>
            <person name="Baker S."/>
            <person name="Barry K."/>
            <person name="Bills G."/>
            <person name="Bluhm B."/>
            <person name="Cannon C."/>
            <person name="Castanera R."/>
            <person name="Culley D."/>
            <person name="Daum C."/>
            <person name="Ezra D."/>
            <person name="Gonzalez J."/>
            <person name="Henrissat B."/>
            <person name="Kuo A."/>
            <person name="Liang C."/>
            <person name="Lipzen A."/>
            <person name="Lutzoni F."/>
            <person name="Magnuson J."/>
            <person name="Mondo S."/>
            <person name="Nolan M."/>
            <person name="Ohm R."/>
            <person name="Pangilinan J."/>
            <person name="Park H.-J."/>
            <person name="Ramirez L."/>
            <person name="Alfaro M."/>
            <person name="Sun H."/>
            <person name="Tritt A."/>
            <person name="Yoshinaga Y."/>
            <person name="Zwiers L.-H."/>
            <person name="Turgeon B."/>
            <person name="Goodwin S."/>
            <person name="Spatafora J."/>
            <person name="Crous P."/>
            <person name="Grigoriev I."/>
        </authorList>
    </citation>
    <scope>NUCLEOTIDE SEQUENCE</scope>
    <source>
        <strain evidence="11">CBS 473.64</strain>
    </source>
</reference>
<dbReference type="GO" id="GO:0003677">
    <property type="term" value="F:DNA binding"/>
    <property type="evidence" value="ECO:0007669"/>
    <property type="project" value="UniProtKB-KW"/>
</dbReference>
<comment type="similarity">
    <text evidence="8">Belongs to the class I-like SAM-binding methyltransferase superfamily. C5-methyltransferase family.</text>
</comment>
<evidence type="ECO:0000256" key="6">
    <source>
        <dbReference type="ARBA" id="ARBA00023125"/>
    </source>
</evidence>
<dbReference type="Gene3D" id="3.40.50.150">
    <property type="entry name" value="Vaccinia Virus protein VP39"/>
    <property type="match status" value="1"/>
</dbReference>
<evidence type="ECO:0000313" key="11">
    <source>
        <dbReference type="EMBL" id="KAF2640227.1"/>
    </source>
</evidence>
<evidence type="ECO:0000256" key="1">
    <source>
        <dbReference type="ARBA" id="ARBA00004123"/>
    </source>
</evidence>
<dbReference type="AlphaFoldDB" id="A0A6A6RYQ4"/>
<dbReference type="Gene3D" id="2.30.30.490">
    <property type="match status" value="2"/>
</dbReference>
<dbReference type="Proteomes" id="UP000799753">
    <property type="component" value="Unassembled WGS sequence"/>
</dbReference>
<keyword evidence="12" id="KW-1185">Reference proteome</keyword>
<dbReference type="GO" id="GO:0005634">
    <property type="term" value="C:nucleus"/>
    <property type="evidence" value="ECO:0007669"/>
    <property type="project" value="UniProtKB-SubCell"/>
</dbReference>
<comment type="subcellular location">
    <subcellularLocation>
        <location evidence="1">Nucleus</location>
    </subcellularLocation>
</comment>
<dbReference type="GO" id="GO:0044027">
    <property type="term" value="P:negative regulation of gene expression via chromosomal CpG island methylation"/>
    <property type="evidence" value="ECO:0007669"/>
    <property type="project" value="TreeGrafter"/>
</dbReference>
<name>A0A6A6RYQ4_9PLEO</name>
<dbReference type="InterPro" id="IPR043151">
    <property type="entry name" value="BAH_sf"/>
</dbReference>
<dbReference type="PRINTS" id="PR00105">
    <property type="entry name" value="C5METTRFRASE"/>
</dbReference>
<dbReference type="InterPro" id="IPR001525">
    <property type="entry name" value="C5_MeTfrase"/>
</dbReference>
<dbReference type="Pfam" id="PF25423">
    <property type="entry name" value="DUF7893"/>
    <property type="match status" value="1"/>
</dbReference>
<evidence type="ECO:0000256" key="3">
    <source>
        <dbReference type="ARBA" id="ARBA00022603"/>
    </source>
</evidence>
<proteinExistence type="inferred from homology"/>
<dbReference type="PANTHER" id="PTHR10629:SF54">
    <property type="entry name" value="DNA METHYLTRANSFERASE DIM-2"/>
    <property type="match status" value="1"/>
</dbReference>
<dbReference type="EMBL" id="MU006785">
    <property type="protein sequence ID" value="KAF2640227.1"/>
    <property type="molecule type" value="Genomic_DNA"/>
</dbReference>
<evidence type="ECO:0000259" key="10">
    <source>
        <dbReference type="PROSITE" id="PS51038"/>
    </source>
</evidence>
<dbReference type="SUPFAM" id="SSF53335">
    <property type="entry name" value="S-adenosyl-L-methionine-dependent methyltransferases"/>
    <property type="match status" value="1"/>
</dbReference>
<dbReference type="EC" id="2.1.1.37" evidence="2"/>
<gene>
    <name evidence="11" type="ORF">P280DRAFT_401264</name>
</gene>
<feature type="domain" description="BAH" evidence="10">
    <location>
        <begin position="379"/>
        <end position="500"/>
    </location>
</feature>
<keyword evidence="4 8" id="KW-0808">Transferase</keyword>
<dbReference type="OrthoDB" id="5376140at2759"/>
<evidence type="ECO:0000256" key="4">
    <source>
        <dbReference type="ARBA" id="ARBA00022679"/>
    </source>
</evidence>
<dbReference type="PROSITE" id="PS51679">
    <property type="entry name" value="SAM_MT_C5"/>
    <property type="match status" value="1"/>
</dbReference>
<dbReference type="PROSITE" id="PS51038">
    <property type="entry name" value="BAH"/>
    <property type="match status" value="1"/>
</dbReference>
<keyword evidence="3 8" id="KW-0489">Methyltransferase</keyword>
<dbReference type="InterPro" id="IPR001025">
    <property type="entry name" value="BAH_dom"/>
</dbReference>
<keyword evidence="7" id="KW-0539">Nucleus</keyword>
<sequence length="1054" mass="119875">MGSPRVVVPKKDVNSHNVSTEVADNPRKGSPRVVVSRNVSTDEVYARSKDADWRHPLPVTTERKALSLLKDKWETNPTHDLPDYNGYYTSKELLTADLHDFEIYTSPFKAKKNWGKFELTSLANLDVRGRELCFDGVLSVGDSAPLAGAPGKQYVQKVPIKGYSIEGYGADDPDTIIYIQSQEASQDEKYDIWYRLRLPSARYQEFHDVFRWVTQLGKHFIDFLEAQPNGVRVGLESFRQDFYRWLIRRFHKNAVFMDWLSLHDSSDFRRSIHAHIDYLRAEAYNLSDSLLEHDLWADCMRDDHRMIKPQPVCCEKTITTPHVFECFKNRYFAKKLLPCQPSKPVQEASERRKRHLGFLPGFPQPSIQRPLQPYNLNVSSFKVGDVVGILPDESEQRLWSKSAPVVNRLWFAYVHRVEGLRLFVIWLYWPENTTISTTDYPVHNELFLSGHCNCQEGELLSTDVVAQCTVDWFATKFNTTKDFICRQKFETKNSSFVSLKQTDFNCECNEEKLSVMDRCRPGDTVYVTKPRDKLLDPVVVHDINRDQKTVMVRRLLRLKNNAQLSRKRQRSQISNNELIWTDEIFKVSFERIQRICYVRHFSEATIVSQEVPFPYNRGGAGDYWILSTEMTLKNGQAKIQFLTTPPSLFQQGPDLNAPFEKLSGLSLFSGVGNLDRGLEEAGAVEFKYSVDMSSEAIHTLRANAPHPGELKLYLGSVDDYLKAALDGKLVELIAQIGHVAVIAAGSPCPGFSTLQHDPFSDRSLRNASHVTTFCSFVDIYRPKYAFLENVVNMSATRKGYESELILQQLIACLVALGYQVQQFIMSSWMYGGPQRRSRLMLSIAAPGLTPLTPPVQTHSHPDGISLKSIGKLSTGQKFGIQEDHPTPFPYVSARQALGHLPNIGNGRVYGCIKFPDHRVFAPMNEVTRKLIKAVPLDPPGQCLQDAVRQGLVPAYLYEDRKELGRSYQRIKGDGLVPTIVTRMLPHDGRNGACVHWEYDRPLTIEEARNAQGIRPCEVIIGSPAQQMRMVGNAVDRHQGEPLGLALRRAEQQSK</sequence>
<evidence type="ECO:0000256" key="8">
    <source>
        <dbReference type="PROSITE-ProRule" id="PRU01016"/>
    </source>
</evidence>
<feature type="region of interest" description="Disordered" evidence="9">
    <location>
        <begin position="1"/>
        <end position="32"/>
    </location>
</feature>
<evidence type="ECO:0000256" key="5">
    <source>
        <dbReference type="ARBA" id="ARBA00022691"/>
    </source>
</evidence>
<dbReference type="GO" id="GO:0032259">
    <property type="term" value="P:methylation"/>
    <property type="evidence" value="ECO:0007669"/>
    <property type="project" value="UniProtKB-KW"/>
</dbReference>
<evidence type="ECO:0000256" key="7">
    <source>
        <dbReference type="ARBA" id="ARBA00023242"/>
    </source>
</evidence>
<keyword evidence="5 8" id="KW-0949">S-adenosyl-L-methionine</keyword>